<feature type="region of interest" description="Disordered" evidence="1">
    <location>
        <begin position="1"/>
        <end position="20"/>
    </location>
</feature>
<dbReference type="GeneID" id="37199217"/>
<dbReference type="EMBL" id="KZ824275">
    <property type="protein sequence ID" value="RAL14282.1"/>
    <property type="molecule type" value="Genomic_DNA"/>
</dbReference>
<gene>
    <name evidence="2" type="ORF">BO97DRAFT_404262</name>
</gene>
<name>A0A395I277_ASPHC</name>
<keyword evidence="3" id="KW-1185">Reference proteome</keyword>
<protein>
    <submittedName>
        <fullName evidence="2">Uncharacterized protein</fullName>
    </submittedName>
</protein>
<dbReference type="VEuPathDB" id="FungiDB:BO97DRAFT_404262"/>
<evidence type="ECO:0000256" key="1">
    <source>
        <dbReference type="SAM" id="MobiDB-lite"/>
    </source>
</evidence>
<dbReference type="Proteomes" id="UP000248961">
    <property type="component" value="Unassembled WGS sequence"/>
</dbReference>
<dbReference type="RefSeq" id="XP_025553436.1">
    <property type="nucleotide sequence ID" value="XM_025694928.1"/>
</dbReference>
<proteinExistence type="predicted"/>
<dbReference type="OrthoDB" id="4812032at2759"/>
<dbReference type="AlphaFoldDB" id="A0A395I277"/>
<evidence type="ECO:0000313" key="2">
    <source>
        <dbReference type="EMBL" id="RAL14282.1"/>
    </source>
</evidence>
<sequence length="259" mass="28506">MEHQQHSQKTQALNSQINDSVPSWKELTAATMDPTQMLQLSENLKFLPVPTATDDLEATMKKMEDLAQIVAQGNSLALFTGLALASQTTRDTESLAKEQLSPEETALYEAWQARKADPNLAGSPLPSFDWNANVAPIPEGAQSLKNFTKRAAAMDVIFEHQGATPENASWLTTHMPEVLPLVKAVTKIANVKQSLAAQNQAQYRGLTDMEAAEVETVRKIVAIAETNTNRELERMRRLARSIREAASIIKSRAEALQNS</sequence>
<feature type="compositionally biased region" description="Polar residues" evidence="1">
    <location>
        <begin position="7"/>
        <end position="20"/>
    </location>
</feature>
<reference evidence="2 3" key="1">
    <citation type="submission" date="2018-02" db="EMBL/GenBank/DDBJ databases">
        <title>The genomes of Aspergillus section Nigri reveals drivers in fungal speciation.</title>
        <authorList>
            <consortium name="DOE Joint Genome Institute"/>
            <person name="Vesth T.C."/>
            <person name="Nybo J."/>
            <person name="Theobald S."/>
            <person name="Brandl J."/>
            <person name="Frisvad J.C."/>
            <person name="Nielsen K.F."/>
            <person name="Lyhne E.K."/>
            <person name="Kogle M.E."/>
            <person name="Kuo A."/>
            <person name="Riley R."/>
            <person name="Clum A."/>
            <person name="Nolan M."/>
            <person name="Lipzen A."/>
            <person name="Salamov A."/>
            <person name="Henrissat B."/>
            <person name="Wiebenga A."/>
            <person name="De vries R.P."/>
            <person name="Grigoriev I.V."/>
            <person name="Mortensen U.H."/>
            <person name="Andersen M.R."/>
            <person name="Baker S.E."/>
        </authorList>
    </citation>
    <scope>NUCLEOTIDE SEQUENCE [LARGE SCALE GENOMIC DNA]</scope>
    <source>
        <strain evidence="2 3">CBS 101889</strain>
    </source>
</reference>
<organism evidence="2 3">
    <name type="scientific">Aspergillus homomorphus (strain CBS 101889)</name>
    <dbReference type="NCBI Taxonomy" id="1450537"/>
    <lineage>
        <taxon>Eukaryota</taxon>
        <taxon>Fungi</taxon>
        <taxon>Dikarya</taxon>
        <taxon>Ascomycota</taxon>
        <taxon>Pezizomycotina</taxon>
        <taxon>Eurotiomycetes</taxon>
        <taxon>Eurotiomycetidae</taxon>
        <taxon>Eurotiales</taxon>
        <taxon>Aspergillaceae</taxon>
        <taxon>Aspergillus</taxon>
        <taxon>Aspergillus subgen. Circumdati</taxon>
    </lineage>
</organism>
<accession>A0A395I277</accession>
<evidence type="ECO:0000313" key="3">
    <source>
        <dbReference type="Proteomes" id="UP000248961"/>
    </source>
</evidence>